<name>A0A1I3WKB8_9BACT</name>
<dbReference type="RefSeq" id="WP_092376298.1">
    <property type="nucleotide sequence ID" value="NZ_FORX01000013.1"/>
</dbReference>
<evidence type="ECO:0008006" key="4">
    <source>
        <dbReference type="Google" id="ProtNLM"/>
    </source>
</evidence>
<keyword evidence="3" id="KW-1185">Reference proteome</keyword>
<dbReference type="EMBL" id="FORX01000013">
    <property type="protein sequence ID" value="SFK07800.1"/>
    <property type="molecule type" value="Genomic_DNA"/>
</dbReference>
<dbReference type="STRING" id="52560.SAMN04488082_11387"/>
<evidence type="ECO:0000256" key="1">
    <source>
        <dbReference type="SAM" id="Phobius"/>
    </source>
</evidence>
<evidence type="ECO:0000313" key="3">
    <source>
        <dbReference type="Proteomes" id="UP000198635"/>
    </source>
</evidence>
<organism evidence="2 3">
    <name type="scientific">Desulfomicrobium apsheronum</name>
    <dbReference type="NCBI Taxonomy" id="52560"/>
    <lineage>
        <taxon>Bacteria</taxon>
        <taxon>Pseudomonadati</taxon>
        <taxon>Thermodesulfobacteriota</taxon>
        <taxon>Desulfovibrionia</taxon>
        <taxon>Desulfovibrionales</taxon>
        <taxon>Desulfomicrobiaceae</taxon>
        <taxon>Desulfomicrobium</taxon>
    </lineage>
</organism>
<dbReference type="InterPro" id="IPR007395">
    <property type="entry name" value="Zn_peptidase_2"/>
</dbReference>
<dbReference type="OrthoDB" id="9805386at2"/>
<dbReference type="AlphaFoldDB" id="A0A1I3WKB8"/>
<dbReference type="PANTHER" id="PTHR36434:SF1">
    <property type="entry name" value="MEMBRANE PROTEASE YUGP-RELATED"/>
    <property type="match status" value="1"/>
</dbReference>
<keyword evidence="1" id="KW-0812">Transmembrane</keyword>
<feature type="transmembrane region" description="Helical" evidence="1">
    <location>
        <begin position="146"/>
        <end position="166"/>
    </location>
</feature>
<reference evidence="3" key="1">
    <citation type="submission" date="2016-10" db="EMBL/GenBank/DDBJ databases">
        <authorList>
            <person name="Varghese N."/>
            <person name="Submissions S."/>
        </authorList>
    </citation>
    <scope>NUCLEOTIDE SEQUENCE [LARGE SCALE GENOMIC DNA]</scope>
    <source>
        <strain evidence="3">DSM 5918</strain>
    </source>
</reference>
<protein>
    <recommendedName>
        <fullName evidence="4">Zinc metallopeptidase</fullName>
    </recommendedName>
</protein>
<keyword evidence="1" id="KW-0472">Membrane</keyword>
<keyword evidence="1" id="KW-1133">Transmembrane helix</keyword>
<dbReference type="Proteomes" id="UP000198635">
    <property type="component" value="Unassembled WGS sequence"/>
</dbReference>
<proteinExistence type="predicted"/>
<sequence length="226" mass="24595">MPYVAGLLVLVALIALPGLWARHVLERYGRDEYFSGTGIDLAGILVRDLSLDGVRVETTELGDHYDPAEKVVRLNPVSTGKRSLTAVVVAAHEVGHALQDQSGDGLLRFRTGLVRFGIWAERIGAAAIMVAPLLGAALQVPLIGRLLLVSAVLVLGIPVIVHLVTLPVELDASFNRALPLLKAGRYIPPEDERAARRILTACALTYLAQALASMFNILRWIRLFRR</sequence>
<evidence type="ECO:0000313" key="2">
    <source>
        <dbReference type="EMBL" id="SFK07800.1"/>
    </source>
</evidence>
<dbReference type="Pfam" id="PF04298">
    <property type="entry name" value="Zn_peptidase_2"/>
    <property type="match status" value="1"/>
</dbReference>
<accession>A0A1I3WKB8</accession>
<feature type="transmembrane region" description="Helical" evidence="1">
    <location>
        <begin position="116"/>
        <end position="134"/>
    </location>
</feature>
<dbReference type="PANTHER" id="PTHR36434">
    <property type="entry name" value="MEMBRANE PROTEASE YUGP-RELATED"/>
    <property type="match status" value="1"/>
</dbReference>
<gene>
    <name evidence="2" type="ORF">SAMN04488082_11387</name>
</gene>